<dbReference type="Pfam" id="PF24853">
    <property type="entry name" value="DUF7727"/>
    <property type="match status" value="1"/>
</dbReference>
<dbReference type="AlphaFoldDB" id="A0AAV5GTQ1"/>
<accession>A0AAV5GTQ1</accession>
<feature type="domain" description="DUF7727" evidence="2">
    <location>
        <begin position="1"/>
        <end position="139"/>
    </location>
</feature>
<keyword evidence="1" id="KW-0812">Transmembrane</keyword>
<keyword evidence="1" id="KW-1133">Transmembrane helix</keyword>
<gene>
    <name evidence="3" type="ORF">Rhopal_005931-T1</name>
</gene>
<sequence length="154" mass="17055">MGKLVWHDWARLLALAAGSYVAWAAVWACAYRKFFWDFVGGTLGPTGLIPPPAAEFFVKVIVDAPILPVINLLNGLFTLAFEWPLPFFIGSKTHNSLVFRVVLYSWCFLAAVPVYQTAFPSLFYLITTLAYLRSLGLGESLKESGKPAEQPGRV</sequence>
<protein>
    <recommendedName>
        <fullName evidence="2">DUF7727 domain-containing protein</fullName>
    </recommendedName>
</protein>
<keyword evidence="1" id="KW-0472">Membrane</keyword>
<feature type="transmembrane region" description="Helical" evidence="1">
    <location>
        <begin position="97"/>
        <end position="115"/>
    </location>
</feature>
<dbReference type="PANTHER" id="PTHR40629:SF1">
    <property type="entry name" value="PRO41 PROTEIN"/>
    <property type="match status" value="1"/>
</dbReference>
<evidence type="ECO:0000256" key="1">
    <source>
        <dbReference type="SAM" id="Phobius"/>
    </source>
</evidence>
<dbReference type="InterPro" id="IPR056144">
    <property type="entry name" value="DUF7727"/>
</dbReference>
<dbReference type="PANTHER" id="PTHR40629">
    <property type="entry name" value="PRO41 PROTEIN"/>
    <property type="match status" value="1"/>
</dbReference>
<evidence type="ECO:0000313" key="4">
    <source>
        <dbReference type="Proteomes" id="UP001342314"/>
    </source>
</evidence>
<reference evidence="3 4" key="1">
    <citation type="submission" date="2021-12" db="EMBL/GenBank/DDBJ databases">
        <title>High titer production of polyol ester of fatty acids by Rhodotorula paludigena BS15 towards product separation-free biomass refinery.</title>
        <authorList>
            <person name="Mano J."/>
            <person name="Ono H."/>
            <person name="Tanaka T."/>
            <person name="Naito K."/>
            <person name="Sushida H."/>
            <person name="Ike M."/>
            <person name="Tokuyasu K."/>
            <person name="Kitaoka M."/>
        </authorList>
    </citation>
    <scope>NUCLEOTIDE SEQUENCE [LARGE SCALE GENOMIC DNA]</scope>
    <source>
        <strain evidence="3 4">BS15</strain>
    </source>
</reference>
<dbReference type="Proteomes" id="UP001342314">
    <property type="component" value="Unassembled WGS sequence"/>
</dbReference>
<evidence type="ECO:0000259" key="2">
    <source>
        <dbReference type="Pfam" id="PF24853"/>
    </source>
</evidence>
<keyword evidence="4" id="KW-1185">Reference proteome</keyword>
<name>A0AAV5GTQ1_9BASI</name>
<comment type="caution">
    <text evidence="3">The sequence shown here is derived from an EMBL/GenBank/DDBJ whole genome shotgun (WGS) entry which is preliminary data.</text>
</comment>
<evidence type="ECO:0000313" key="3">
    <source>
        <dbReference type="EMBL" id="GJN92891.1"/>
    </source>
</evidence>
<proteinExistence type="predicted"/>
<feature type="transmembrane region" description="Helical" evidence="1">
    <location>
        <begin position="66"/>
        <end position="85"/>
    </location>
</feature>
<organism evidence="3 4">
    <name type="scientific">Rhodotorula paludigena</name>
    <dbReference type="NCBI Taxonomy" id="86838"/>
    <lineage>
        <taxon>Eukaryota</taxon>
        <taxon>Fungi</taxon>
        <taxon>Dikarya</taxon>
        <taxon>Basidiomycota</taxon>
        <taxon>Pucciniomycotina</taxon>
        <taxon>Microbotryomycetes</taxon>
        <taxon>Sporidiobolales</taxon>
        <taxon>Sporidiobolaceae</taxon>
        <taxon>Rhodotorula</taxon>
    </lineage>
</organism>
<dbReference type="EMBL" id="BQKY01000012">
    <property type="protein sequence ID" value="GJN92891.1"/>
    <property type="molecule type" value="Genomic_DNA"/>
</dbReference>